<dbReference type="AlphaFoldDB" id="A0A0B0PH29"/>
<evidence type="ECO:0000313" key="3">
    <source>
        <dbReference type="Proteomes" id="UP000032142"/>
    </source>
</evidence>
<keyword evidence="3" id="KW-1185">Reference proteome</keyword>
<evidence type="ECO:0000256" key="1">
    <source>
        <dbReference type="SAM" id="SignalP"/>
    </source>
</evidence>
<organism evidence="2 3">
    <name type="scientific">Gossypium arboreum</name>
    <name type="common">Tree cotton</name>
    <name type="synonym">Gossypium nanking</name>
    <dbReference type="NCBI Taxonomy" id="29729"/>
    <lineage>
        <taxon>Eukaryota</taxon>
        <taxon>Viridiplantae</taxon>
        <taxon>Streptophyta</taxon>
        <taxon>Embryophyta</taxon>
        <taxon>Tracheophyta</taxon>
        <taxon>Spermatophyta</taxon>
        <taxon>Magnoliopsida</taxon>
        <taxon>eudicotyledons</taxon>
        <taxon>Gunneridae</taxon>
        <taxon>Pentapetalae</taxon>
        <taxon>rosids</taxon>
        <taxon>malvids</taxon>
        <taxon>Malvales</taxon>
        <taxon>Malvaceae</taxon>
        <taxon>Malvoideae</taxon>
        <taxon>Gossypium</taxon>
    </lineage>
</organism>
<feature type="chain" id="PRO_5002057619" evidence="1">
    <location>
        <begin position="22"/>
        <end position="40"/>
    </location>
</feature>
<evidence type="ECO:0000313" key="2">
    <source>
        <dbReference type="EMBL" id="KHG24260.1"/>
    </source>
</evidence>
<protein>
    <submittedName>
        <fullName evidence="2">Uncharacterized protein</fullName>
    </submittedName>
</protein>
<dbReference type="EMBL" id="KN428161">
    <property type="protein sequence ID" value="KHG24260.1"/>
    <property type="molecule type" value="Genomic_DNA"/>
</dbReference>
<name>A0A0B0PH29_GOSAR</name>
<reference evidence="3" key="1">
    <citation type="submission" date="2014-09" db="EMBL/GenBank/DDBJ databases">
        <authorList>
            <person name="Mudge J."/>
            <person name="Ramaraj T."/>
            <person name="Lindquist I.E."/>
            <person name="Bharti A.K."/>
            <person name="Sundararajan A."/>
            <person name="Cameron C.T."/>
            <person name="Woodward J.E."/>
            <person name="May G.D."/>
            <person name="Brubaker C."/>
            <person name="Broadhvest J."/>
            <person name="Wilkins T.A."/>
        </authorList>
    </citation>
    <scope>NUCLEOTIDE SEQUENCE</scope>
    <source>
        <strain evidence="3">cv. AKA8401</strain>
    </source>
</reference>
<dbReference type="Proteomes" id="UP000032142">
    <property type="component" value="Unassembled WGS sequence"/>
</dbReference>
<gene>
    <name evidence="2" type="ORF">F383_31093</name>
</gene>
<accession>A0A0B0PH29</accession>
<feature type="signal peptide" evidence="1">
    <location>
        <begin position="1"/>
        <end position="21"/>
    </location>
</feature>
<proteinExistence type="predicted"/>
<keyword evidence="1" id="KW-0732">Signal</keyword>
<sequence>MPMRGNHLLISWAMISTFVNGATYCKSCITNTSTFSLLSI</sequence>